<dbReference type="Proteomes" id="UP000266327">
    <property type="component" value="Unassembled WGS sequence"/>
</dbReference>
<dbReference type="RefSeq" id="WP_119786361.1">
    <property type="nucleotide sequence ID" value="NZ_QYUQ01000002.1"/>
</dbReference>
<evidence type="ECO:0000313" key="1">
    <source>
        <dbReference type="EMBL" id="RJG02861.1"/>
    </source>
</evidence>
<dbReference type="CDD" id="cd15482">
    <property type="entry name" value="Sialidase_non-viral"/>
    <property type="match status" value="1"/>
</dbReference>
<dbReference type="SUPFAM" id="SSF50939">
    <property type="entry name" value="Sialidases"/>
    <property type="match status" value="1"/>
</dbReference>
<comment type="caution">
    <text evidence="1">The sequence shown here is derived from an EMBL/GenBank/DDBJ whole genome shotgun (WGS) entry which is preliminary data.</text>
</comment>
<name>A0A3A3G4K4_9BURK</name>
<accession>A0A3A3G4K4</accession>
<dbReference type="EMBL" id="QYUQ01000002">
    <property type="protein sequence ID" value="RJG02861.1"/>
    <property type="molecule type" value="Genomic_DNA"/>
</dbReference>
<sequence>MHTRISPSSIVVFFLLLAAVVTPTNVPAQVRWHGVIEIAAGRGDKGPWRQNDSAYDYVDDPAVAIHASGDMAVIWIDQQRKDVFFQNISRDGTRQDVPVNVSRNPATFSWLPRLVVAPEDTKRIYILWQEIIFSGGSHGGDILFAYSEDAGKSFSAPRNLSASMAGDGKGRLNRDVWSNGSLDLAMDGNGILYVAWTEYEGKLWFARSTDGGKNFSHPRSITGGPLQPARAPSLAPGPGQTVYLAWTVGEDPAADIRVARSGDGGNTFGQPQRVGAGKGHADAPKLALDPGGTLHVVYAESSNGPFGRYHIRHARSADHGKTFGAPQVISARPANAPAGAGYPALAIDAQGRLFVIWEMFPAPGAAPRGLAFAVSSNGGKTFTAPAMVPGSVDPAGGANGSQQGLLTKKLAVNAAGAIAAVNSSLKHNERSRVWLMRGEWDRQAIR</sequence>
<gene>
    <name evidence="1" type="ORF">D3878_15795</name>
</gene>
<dbReference type="Gene3D" id="2.120.10.10">
    <property type="match status" value="2"/>
</dbReference>
<dbReference type="AlphaFoldDB" id="A0A3A3G4K4"/>
<evidence type="ECO:0000313" key="2">
    <source>
        <dbReference type="Proteomes" id="UP000266327"/>
    </source>
</evidence>
<dbReference type="OrthoDB" id="9764969at2"/>
<organism evidence="1 2">
    <name type="scientific">Noviherbaspirillum sedimenti</name>
    <dbReference type="NCBI Taxonomy" id="2320865"/>
    <lineage>
        <taxon>Bacteria</taxon>
        <taxon>Pseudomonadati</taxon>
        <taxon>Pseudomonadota</taxon>
        <taxon>Betaproteobacteria</taxon>
        <taxon>Burkholderiales</taxon>
        <taxon>Oxalobacteraceae</taxon>
        <taxon>Noviherbaspirillum</taxon>
    </lineage>
</organism>
<proteinExistence type="predicted"/>
<protein>
    <submittedName>
        <fullName evidence="1">Exo-alpha-sialidase</fullName>
    </submittedName>
</protein>
<keyword evidence="2" id="KW-1185">Reference proteome</keyword>
<reference evidence="2" key="1">
    <citation type="submission" date="2018-09" db="EMBL/GenBank/DDBJ databases">
        <authorList>
            <person name="Zhu H."/>
        </authorList>
    </citation>
    <scope>NUCLEOTIDE SEQUENCE [LARGE SCALE GENOMIC DNA]</scope>
    <source>
        <strain evidence="2">K1S02-23</strain>
    </source>
</reference>
<dbReference type="InterPro" id="IPR036278">
    <property type="entry name" value="Sialidase_sf"/>
</dbReference>